<accession>A0A438GX98</accession>
<gene>
    <name evidence="1" type="ORF">CK203_043102</name>
</gene>
<dbReference type="EMBL" id="QGNW01000322">
    <property type="protein sequence ID" value="RVW76836.1"/>
    <property type="molecule type" value="Genomic_DNA"/>
</dbReference>
<proteinExistence type="predicted"/>
<dbReference type="AlphaFoldDB" id="A0A438GX98"/>
<evidence type="ECO:0000313" key="2">
    <source>
        <dbReference type="Proteomes" id="UP000288805"/>
    </source>
</evidence>
<name>A0A438GX98_VITVI</name>
<evidence type="ECO:0000313" key="1">
    <source>
        <dbReference type="EMBL" id="RVW76836.1"/>
    </source>
</evidence>
<protein>
    <submittedName>
        <fullName evidence="1">Uncharacterized protein</fullName>
    </submittedName>
</protein>
<dbReference type="Proteomes" id="UP000288805">
    <property type="component" value="Unassembled WGS sequence"/>
</dbReference>
<sequence>MVVSAKTAKDARGLLRLRRQTRGCSGLAPLVDRAFSQQGEFWHHFRSCETGVRRCEVALVCQRVVSQLQNTLRNGVSALRSGGYQGVEISQTISQLRNGCTWLRNGTRVPKGLFAAAKIFAEGARRLRNGFAVEDHLASLPVFDDRPIDDDFPDEQFISVTSIAEMAIVGDPWGFQLGYSIDSGFDELRYIHLPRAENQFVDALATLASVIEIPMGVTVRPLLIETRSAPAYCCLIGDIEDQMSYPGIMTFISFWHVAHILRILQPRIGEH</sequence>
<comment type="caution">
    <text evidence="1">The sequence shown here is derived from an EMBL/GenBank/DDBJ whole genome shotgun (WGS) entry which is preliminary data.</text>
</comment>
<organism evidence="1 2">
    <name type="scientific">Vitis vinifera</name>
    <name type="common">Grape</name>
    <dbReference type="NCBI Taxonomy" id="29760"/>
    <lineage>
        <taxon>Eukaryota</taxon>
        <taxon>Viridiplantae</taxon>
        <taxon>Streptophyta</taxon>
        <taxon>Embryophyta</taxon>
        <taxon>Tracheophyta</taxon>
        <taxon>Spermatophyta</taxon>
        <taxon>Magnoliopsida</taxon>
        <taxon>eudicotyledons</taxon>
        <taxon>Gunneridae</taxon>
        <taxon>Pentapetalae</taxon>
        <taxon>rosids</taxon>
        <taxon>Vitales</taxon>
        <taxon>Vitaceae</taxon>
        <taxon>Viteae</taxon>
        <taxon>Vitis</taxon>
    </lineage>
</organism>
<reference evidence="1 2" key="1">
    <citation type="journal article" date="2018" name="PLoS Genet.">
        <title>Population sequencing reveals clonal diversity and ancestral inbreeding in the grapevine cultivar Chardonnay.</title>
        <authorList>
            <person name="Roach M.J."/>
            <person name="Johnson D.L."/>
            <person name="Bohlmann J."/>
            <person name="van Vuuren H.J."/>
            <person name="Jones S.J."/>
            <person name="Pretorius I.S."/>
            <person name="Schmidt S.A."/>
            <person name="Borneman A.R."/>
        </authorList>
    </citation>
    <scope>NUCLEOTIDE SEQUENCE [LARGE SCALE GENOMIC DNA]</scope>
    <source>
        <strain evidence="2">cv. Chardonnay</strain>
        <tissue evidence="1">Leaf</tissue>
    </source>
</reference>